<dbReference type="EMBL" id="GBXM01002357">
    <property type="protein sequence ID" value="JAI06221.1"/>
    <property type="molecule type" value="Transcribed_RNA"/>
</dbReference>
<proteinExistence type="predicted"/>
<sequence>MLRGTEAGVRNVAPPLYVAVKDSAALQLGLYYFRCMQEFWVSFIQRHS</sequence>
<name>A0A0E9XWH6_ANGAN</name>
<reference evidence="1" key="1">
    <citation type="submission" date="2014-11" db="EMBL/GenBank/DDBJ databases">
        <authorList>
            <person name="Amaro Gonzalez C."/>
        </authorList>
    </citation>
    <scope>NUCLEOTIDE SEQUENCE</scope>
</reference>
<organism evidence="1">
    <name type="scientific">Anguilla anguilla</name>
    <name type="common">European freshwater eel</name>
    <name type="synonym">Muraena anguilla</name>
    <dbReference type="NCBI Taxonomy" id="7936"/>
    <lineage>
        <taxon>Eukaryota</taxon>
        <taxon>Metazoa</taxon>
        <taxon>Chordata</taxon>
        <taxon>Craniata</taxon>
        <taxon>Vertebrata</taxon>
        <taxon>Euteleostomi</taxon>
        <taxon>Actinopterygii</taxon>
        <taxon>Neopterygii</taxon>
        <taxon>Teleostei</taxon>
        <taxon>Anguilliformes</taxon>
        <taxon>Anguillidae</taxon>
        <taxon>Anguilla</taxon>
    </lineage>
</organism>
<dbReference type="AlphaFoldDB" id="A0A0E9XWH6"/>
<protein>
    <submittedName>
        <fullName evidence="1">Uncharacterized protein</fullName>
    </submittedName>
</protein>
<evidence type="ECO:0000313" key="1">
    <source>
        <dbReference type="EMBL" id="JAI06221.1"/>
    </source>
</evidence>
<reference evidence="1" key="2">
    <citation type="journal article" date="2015" name="Fish Shellfish Immunol.">
        <title>Early steps in the European eel (Anguilla anguilla)-Vibrio vulnificus interaction in the gills: Role of the RtxA13 toxin.</title>
        <authorList>
            <person name="Callol A."/>
            <person name="Pajuelo D."/>
            <person name="Ebbesson L."/>
            <person name="Teles M."/>
            <person name="MacKenzie S."/>
            <person name="Amaro C."/>
        </authorList>
    </citation>
    <scope>NUCLEOTIDE SEQUENCE</scope>
</reference>
<accession>A0A0E9XWH6</accession>